<dbReference type="InterPro" id="IPR036691">
    <property type="entry name" value="Endo/exonu/phosph_ase_sf"/>
</dbReference>
<gene>
    <name evidence="3" type="ORF">RQM59_06775</name>
</gene>
<proteinExistence type="predicted"/>
<feature type="transmembrane region" description="Helical" evidence="1">
    <location>
        <begin position="38"/>
        <end position="61"/>
    </location>
</feature>
<keyword evidence="3" id="KW-0540">Nuclease</keyword>
<feature type="transmembrane region" description="Helical" evidence="1">
    <location>
        <begin position="68"/>
        <end position="88"/>
    </location>
</feature>
<feature type="domain" description="Endonuclease/exonuclease/phosphatase" evidence="2">
    <location>
        <begin position="102"/>
        <end position="327"/>
    </location>
</feature>
<dbReference type="PANTHER" id="PTHR14859">
    <property type="entry name" value="CALCOFLUOR WHITE HYPERSENSITIVE PROTEIN PRECURSOR"/>
    <property type="match status" value="1"/>
</dbReference>
<comment type="caution">
    <text evidence="3">The sequence shown here is derived from an EMBL/GenBank/DDBJ whole genome shotgun (WGS) entry which is preliminary data.</text>
</comment>
<evidence type="ECO:0000259" key="2">
    <source>
        <dbReference type="Pfam" id="PF03372"/>
    </source>
</evidence>
<accession>A0ABU3LG93</accession>
<dbReference type="Pfam" id="PF03372">
    <property type="entry name" value="Exo_endo_phos"/>
    <property type="match status" value="1"/>
</dbReference>
<keyword evidence="1" id="KW-1133">Transmembrane helix</keyword>
<evidence type="ECO:0000313" key="4">
    <source>
        <dbReference type="Proteomes" id="UP001257277"/>
    </source>
</evidence>
<keyword evidence="3" id="KW-0255">Endonuclease</keyword>
<dbReference type="Proteomes" id="UP001257277">
    <property type="component" value="Unassembled WGS sequence"/>
</dbReference>
<keyword evidence="1" id="KW-0472">Membrane</keyword>
<sequence length="335" mass="38598">MKTQRAIRKFLFILNSLVAILLLFSYFLPFISPKTFPALAVLSLGVPILIILNIVFFIYWLLRRKKELCISLVTLILGFNYVTSLFLISGKSNIKENNLLVMSYNVKGFSNLGWKNKSSTSVKIFDFIKTEDPDVLAIQEYYINSGIDHGFPYQYIKTKEPKSKFGYAVFSKYEIVHSGSLDFEGSQNNTIFADLKIDSDTVRVYNVHLESLGVNPNKENFGQENSEKLYRRLKRTFSKQAQQTALFLTHKNAWKGKSIICGDLNNTAFSWVYNEISDGMKDAFLEAGRGFGKTYNYPYPLRIDFILTDESFVTDNYKTHRIQYSDHFPIMANLH</sequence>
<dbReference type="RefSeq" id="WP_349241328.1">
    <property type="nucleotide sequence ID" value="NZ_JAVTTO010000002.1"/>
</dbReference>
<name>A0ABU3LG93_9FLAO</name>
<evidence type="ECO:0000256" key="1">
    <source>
        <dbReference type="SAM" id="Phobius"/>
    </source>
</evidence>
<keyword evidence="4" id="KW-1185">Reference proteome</keyword>
<protein>
    <submittedName>
        <fullName evidence="3">Endonuclease/exonuclease/phosphatase family protein</fullName>
    </submittedName>
</protein>
<dbReference type="SUPFAM" id="SSF56219">
    <property type="entry name" value="DNase I-like"/>
    <property type="match status" value="1"/>
</dbReference>
<organism evidence="3 4">
    <name type="scientific">Asprobacillus argus</name>
    <dbReference type="NCBI Taxonomy" id="3076534"/>
    <lineage>
        <taxon>Bacteria</taxon>
        <taxon>Pseudomonadati</taxon>
        <taxon>Bacteroidota</taxon>
        <taxon>Flavobacteriia</taxon>
        <taxon>Flavobacteriales</taxon>
        <taxon>Flavobacteriaceae</taxon>
        <taxon>Asprobacillus</taxon>
    </lineage>
</organism>
<evidence type="ECO:0000313" key="3">
    <source>
        <dbReference type="EMBL" id="MDT7832077.1"/>
    </source>
</evidence>
<reference evidence="3 4" key="1">
    <citation type="submission" date="2023-09" db="EMBL/GenBank/DDBJ databases">
        <title>Novel taxa isolated from Blanes Bay.</title>
        <authorList>
            <person name="Rey-Velasco X."/>
            <person name="Lucena T."/>
        </authorList>
    </citation>
    <scope>NUCLEOTIDE SEQUENCE [LARGE SCALE GENOMIC DNA]</scope>
    <source>
        <strain evidence="3 4">S356</strain>
    </source>
</reference>
<dbReference type="PANTHER" id="PTHR14859:SF15">
    <property type="entry name" value="ENDONUCLEASE_EXONUCLEASE_PHOSPHATASE DOMAIN-CONTAINING PROTEIN"/>
    <property type="match status" value="1"/>
</dbReference>
<feature type="transmembrane region" description="Helical" evidence="1">
    <location>
        <begin position="12"/>
        <end position="32"/>
    </location>
</feature>
<dbReference type="InterPro" id="IPR051916">
    <property type="entry name" value="GPI-anchor_lipid_remodeler"/>
</dbReference>
<keyword evidence="1" id="KW-0812">Transmembrane</keyword>
<dbReference type="CDD" id="cd09084">
    <property type="entry name" value="EEP-2"/>
    <property type="match status" value="1"/>
</dbReference>
<dbReference type="InterPro" id="IPR005135">
    <property type="entry name" value="Endo/exonuclease/phosphatase"/>
</dbReference>
<dbReference type="EMBL" id="JAVTTO010000002">
    <property type="protein sequence ID" value="MDT7832077.1"/>
    <property type="molecule type" value="Genomic_DNA"/>
</dbReference>
<keyword evidence="3" id="KW-0378">Hydrolase</keyword>
<dbReference type="GO" id="GO:0004519">
    <property type="term" value="F:endonuclease activity"/>
    <property type="evidence" value="ECO:0007669"/>
    <property type="project" value="UniProtKB-KW"/>
</dbReference>
<dbReference type="Gene3D" id="3.60.10.10">
    <property type="entry name" value="Endonuclease/exonuclease/phosphatase"/>
    <property type="match status" value="1"/>
</dbReference>